<protein>
    <submittedName>
        <fullName evidence="1">Uncharacterized protein</fullName>
    </submittedName>
</protein>
<name>A0A8X6YGQ5_9ARAC</name>
<gene>
    <name evidence="1" type="ORF">TNIN_103081</name>
</gene>
<proteinExistence type="predicted"/>
<comment type="caution">
    <text evidence="1">The sequence shown here is derived from an EMBL/GenBank/DDBJ whole genome shotgun (WGS) entry which is preliminary data.</text>
</comment>
<evidence type="ECO:0000313" key="1">
    <source>
        <dbReference type="EMBL" id="GFY72611.1"/>
    </source>
</evidence>
<sequence length="247" mass="28548">MTVKFIFLNILEPSSDQLLPVFICRGQVFYKAKEFGMLMGYKRSLEMIRNFLPTSRLCLRDVLPCPLESMTLPMSKNCRVLNHEEVLSLFFKMEKREHVKSIINLKMILGGGVKLNASIELKYYYEQPLFSCRYPPTFTVEGDGIISFPELQESFKEVEENFREAELRENEKGPKVCYFMLHYDCQHKTSSLPVQNIKSAIVMFPVEELQYAGFLLIAIPFIPMDVRFLQKWPLSPSGTSSSTKSLP</sequence>
<evidence type="ECO:0000313" key="2">
    <source>
        <dbReference type="Proteomes" id="UP000886998"/>
    </source>
</evidence>
<accession>A0A8X6YGQ5</accession>
<dbReference type="EMBL" id="BMAV01019547">
    <property type="protein sequence ID" value="GFY72611.1"/>
    <property type="molecule type" value="Genomic_DNA"/>
</dbReference>
<dbReference type="Proteomes" id="UP000886998">
    <property type="component" value="Unassembled WGS sequence"/>
</dbReference>
<organism evidence="1 2">
    <name type="scientific">Trichonephila inaurata madagascariensis</name>
    <dbReference type="NCBI Taxonomy" id="2747483"/>
    <lineage>
        <taxon>Eukaryota</taxon>
        <taxon>Metazoa</taxon>
        <taxon>Ecdysozoa</taxon>
        <taxon>Arthropoda</taxon>
        <taxon>Chelicerata</taxon>
        <taxon>Arachnida</taxon>
        <taxon>Araneae</taxon>
        <taxon>Araneomorphae</taxon>
        <taxon>Entelegynae</taxon>
        <taxon>Araneoidea</taxon>
        <taxon>Nephilidae</taxon>
        <taxon>Trichonephila</taxon>
        <taxon>Trichonephila inaurata</taxon>
    </lineage>
</organism>
<dbReference type="AlphaFoldDB" id="A0A8X6YGQ5"/>
<reference evidence="1" key="1">
    <citation type="submission" date="2020-08" db="EMBL/GenBank/DDBJ databases">
        <title>Multicomponent nature underlies the extraordinary mechanical properties of spider dragline silk.</title>
        <authorList>
            <person name="Kono N."/>
            <person name="Nakamura H."/>
            <person name="Mori M."/>
            <person name="Yoshida Y."/>
            <person name="Ohtoshi R."/>
            <person name="Malay A.D."/>
            <person name="Moran D.A.P."/>
            <person name="Tomita M."/>
            <person name="Numata K."/>
            <person name="Arakawa K."/>
        </authorList>
    </citation>
    <scope>NUCLEOTIDE SEQUENCE</scope>
</reference>
<keyword evidence="2" id="KW-1185">Reference proteome</keyword>